<dbReference type="InterPro" id="IPR036874">
    <property type="entry name" value="Carbonic_anhydrase_sf"/>
</dbReference>
<dbReference type="Proteomes" id="UP001174677">
    <property type="component" value="Chromosome 12"/>
</dbReference>
<evidence type="ECO:0000313" key="7">
    <source>
        <dbReference type="EMBL" id="KAJ9166479.1"/>
    </source>
</evidence>
<dbReference type="EC" id="4.2.1.1" evidence="2 6"/>
<evidence type="ECO:0000256" key="2">
    <source>
        <dbReference type="ARBA" id="ARBA00012925"/>
    </source>
</evidence>
<dbReference type="PANTHER" id="PTHR11002:SF19">
    <property type="entry name" value="BETA CARBONIC ANHYDRASE 6, MITOCHONDRIAL"/>
    <property type="match status" value="1"/>
</dbReference>
<keyword evidence="4 6" id="KW-0456">Lyase</keyword>
<dbReference type="Pfam" id="PF00484">
    <property type="entry name" value="Pro_CA"/>
    <property type="match status" value="1"/>
</dbReference>
<comment type="function">
    <text evidence="6">Reversible hydration of carbon dioxide.</text>
</comment>
<evidence type="ECO:0000256" key="4">
    <source>
        <dbReference type="ARBA" id="ARBA00023239"/>
    </source>
</evidence>
<dbReference type="EMBL" id="JARPOI010000012">
    <property type="protein sequence ID" value="KAJ9166479.1"/>
    <property type="molecule type" value="Genomic_DNA"/>
</dbReference>
<gene>
    <name evidence="7" type="ORF">P3X46_021227</name>
</gene>
<proteinExistence type="inferred from homology"/>
<dbReference type="InterPro" id="IPR045066">
    <property type="entry name" value="Beta_CA_cladeB"/>
</dbReference>
<evidence type="ECO:0000256" key="5">
    <source>
        <dbReference type="ARBA" id="ARBA00048348"/>
    </source>
</evidence>
<reference evidence="7 8" key="1">
    <citation type="journal article" date="2023" name="Plant Biotechnol. J.">
        <title>Chromosome-level wild Hevea brasiliensis genome provides new tools for genomic-assisted breeding and valuable loci to elevate rubber yield.</title>
        <authorList>
            <person name="Cheng H."/>
            <person name="Song X."/>
            <person name="Hu Y."/>
            <person name="Wu T."/>
            <person name="Yang Q."/>
            <person name="An Z."/>
            <person name="Feng S."/>
            <person name="Deng Z."/>
            <person name="Wu W."/>
            <person name="Zeng X."/>
            <person name="Tu M."/>
            <person name="Wang X."/>
            <person name="Huang H."/>
        </authorList>
    </citation>
    <scope>NUCLEOTIDE SEQUENCE [LARGE SCALE GENOMIC DNA]</scope>
    <source>
        <strain evidence="7">MT/VB/25A 57/8</strain>
    </source>
</reference>
<dbReference type="CDD" id="cd00884">
    <property type="entry name" value="beta_CA_cladeB"/>
    <property type="match status" value="1"/>
</dbReference>
<keyword evidence="8" id="KW-1185">Reference proteome</keyword>
<comment type="caution">
    <text evidence="7">The sequence shown here is derived from an EMBL/GenBank/DDBJ whole genome shotgun (WGS) entry which is preliminary data.</text>
</comment>
<dbReference type="PANTHER" id="PTHR11002">
    <property type="entry name" value="CARBONIC ANHYDRASE"/>
    <property type="match status" value="1"/>
</dbReference>
<evidence type="ECO:0000256" key="1">
    <source>
        <dbReference type="ARBA" id="ARBA00006217"/>
    </source>
</evidence>
<evidence type="ECO:0000313" key="8">
    <source>
        <dbReference type="Proteomes" id="UP001174677"/>
    </source>
</evidence>
<dbReference type="SUPFAM" id="SSF53056">
    <property type="entry name" value="beta-carbonic anhydrase, cab"/>
    <property type="match status" value="1"/>
</dbReference>
<dbReference type="SMART" id="SM00947">
    <property type="entry name" value="Pro_CA"/>
    <property type="match status" value="1"/>
</dbReference>
<comment type="catalytic activity">
    <reaction evidence="5 6">
        <text>hydrogencarbonate + H(+) = CO2 + H2O</text>
        <dbReference type="Rhea" id="RHEA:10748"/>
        <dbReference type="ChEBI" id="CHEBI:15377"/>
        <dbReference type="ChEBI" id="CHEBI:15378"/>
        <dbReference type="ChEBI" id="CHEBI:16526"/>
        <dbReference type="ChEBI" id="CHEBI:17544"/>
        <dbReference type="EC" id="4.2.1.1"/>
    </reaction>
</comment>
<evidence type="ECO:0000256" key="3">
    <source>
        <dbReference type="ARBA" id="ARBA00022833"/>
    </source>
</evidence>
<dbReference type="InterPro" id="IPR001765">
    <property type="entry name" value="Carbonic_anhydrase"/>
</dbReference>
<comment type="similarity">
    <text evidence="1 6">Belongs to the beta-class carbonic anhydrase family.</text>
</comment>
<protein>
    <recommendedName>
        <fullName evidence="2 6">Carbonic anhydrase</fullName>
        <ecNumber evidence="2 6">4.2.1.1</ecNumber>
    </recommendedName>
    <alternativeName>
        <fullName evidence="6">Carbonate dehydratase</fullName>
    </alternativeName>
</protein>
<evidence type="ECO:0000256" key="6">
    <source>
        <dbReference type="RuleBase" id="RU003956"/>
    </source>
</evidence>
<organism evidence="7 8">
    <name type="scientific">Hevea brasiliensis</name>
    <name type="common">Para rubber tree</name>
    <name type="synonym">Siphonia brasiliensis</name>
    <dbReference type="NCBI Taxonomy" id="3981"/>
    <lineage>
        <taxon>Eukaryota</taxon>
        <taxon>Viridiplantae</taxon>
        <taxon>Streptophyta</taxon>
        <taxon>Embryophyta</taxon>
        <taxon>Tracheophyta</taxon>
        <taxon>Spermatophyta</taxon>
        <taxon>Magnoliopsida</taxon>
        <taxon>eudicotyledons</taxon>
        <taxon>Gunneridae</taxon>
        <taxon>Pentapetalae</taxon>
        <taxon>rosids</taxon>
        <taxon>fabids</taxon>
        <taxon>Malpighiales</taxon>
        <taxon>Euphorbiaceae</taxon>
        <taxon>Crotonoideae</taxon>
        <taxon>Micrandreae</taxon>
        <taxon>Hevea</taxon>
    </lineage>
</organism>
<accession>A0ABQ9LIR2</accession>
<keyword evidence="3 6" id="KW-0862">Zinc</keyword>
<sequence length="318" mass="35849">MVWQCRIRTRPIITTLGFHVCLPFSGFTNSLVGFPRNCSISSSEKLQAKGEDTDRLGLPSSYKEVPFLRSDASINSLGPVQQLTSVKVQNVPKTDGGPTSFDEMKRRFLNFKKHKYLEEVEHFQTLAEVQSPKFMVIACVDSRVCPSNVLGFKPGEAFMVRNVANIVPPLENGPTETNAALEFAVNTLEVENIFVIGHSNCAGIQALMSMQDEKNHSFVEKWVATAKVAKLRTKADASGLSFDQQCKHCEKESINCSLLNLLTYPWIEEKVRKEMLSVHGGYYDFLNCTFEKWTLDFKEISNVGQGWIFSAKDRELWC</sequence>
<name>A0ABQ9LIR2_HEVBR</name>
<dbReference type="Gene3D" id="3.40.1050.10">
    <property type="entry name" value="Carbonic anhydrase"/>
    <property type="match status" value="1"/>
</dbReference>